<dbReference type="OMA" id="QCEEHEY"/>
<dbReference type="PANTHER" id="PTHR33048:SF47">
    <property type="entry name" value="INTEGRAL MEMBRANE PROTEIN-RELATED"/>
    <property type="match status" value="1"/>
</dbReference>
<dbReference type="Pfam" id="PF20684">
    <property type="entry name" value="Fung_rhodopsin"/>
    <property type="match status" value="1"/>
</dbReference>
<reference evidence="9 10" key="1">
    <citation type="journal article" date="2013" name="BMC Genomics">
        <title>Genomics-driven discovery of the pneumocandin biosynthetic gene cluster in the fungus Glarea lozoyensis.</title>
        <authorList>
            <person name="Chen L."/>
            <person name="Yue Q."/>
            <person name="Zhang X."/>
            <person name="Xiang M."/>
            <person name="Wang C."/>
            <person name="Li S."/>
            <person name="Che Y."/>
            <person name="Ortiz-Lopez F.J."/>
            <person name="Bills G.F."/>
            <person name="Liu X."/>
            <person name="An Z."/>
        </authorList>
    </citation>
    <scope>NUCLEOTIDE SEQUENCE [LARGE SCALE GENOMIC DNA]</scope>
    <source>
        <strain evidence="10">ATCC 20868 / MF5171</strain>
    </source>
</reference>
<feature type="domain" description="Rhodopsin" evidence="8">
    <location>
        <begin position="37"/>
        <end position="278"/>
    </location>
</feature>
<name>S3D2I4_GLAL2</name>
<dbReference type="HOGENOM" id="CLU_028200_0_1_1"/>
<dbReference type="InterPro" id="IPR049326">
    <property type="entry name" value="Rhodopsin_dom_fungi"/>
</dbReference>
<keyword evidence="10" id="KW-1185">Reference proteome</keyword>
<organism evidence="9 10">
    <name type="scientific">Glarea lozoyensis (strain ATCC 20868 / MF5171)</name>
    <dbReference type="NCBI Taxonomy" id="1116229"/>
    <lineage>
        <taxon>Eukaryota</taxon>
        <taxon>Fungi</taxon>
        <taxon>Dikarya</taxon>
        <taxon>Ascomycota</taxon>
        <taxon>Pezizomycotina</taxon>
        <taxon>Leotiomycetes</taxon>
        <taxon>Helotiales</taxon>
        <taxon>Helotiaceae</taxon>
        <taxon>Glarea</taxon>
    </lineage>
</organism>
<gene>
    <name evidence="9" type="ORF">GLAREA_02158</name>
</gene>
<evidence type="ECO:0000256" key="3">
    <source>
        <dbReference type="ARBA" id="ARBA00022989"/>
    </source>
</evidence>
<dbReference type="EMBL" id="KE145371">
    <property type="protein sequence ID" value="EPE26246.1"/>
    <property type="molecule type" value="Genomic_DNA"/>
</dbReference>
<evidence type="ECO:0000256" key="7">
    <source>
        <dbReference type="SAM" id="Phobius"/>
    </source>
</evidence>
<evidence type="ECO:0000313" key="10">
    <source>
        <dbReference type="Proteomes" id="UP000016922"/>
    </source>
</evidence>
<feature type="transmembrane region" description="Helical" evidence="7">
    <location>
        <begin position="132"/>
        <end position="154"/>
    </location>
</feature>
<dbReference type="InterPro" id="IPR052337">
    <property type="entry name" value="SAT4-like"/>
</dbReference>
<feature type="transmembrane region" description="Helical" evidence="7">
    <location>
        <begin position="20"/>
        <end position="41"/>
    </location>
</feature>
<feature type="compositionally biased region" description="Polar residues" evidence="6">
    <location>
        <begin position="302"/>
        <end position="313"/>
    </location>
</feature>
<evidence type="ECO:0000256" key="2">
    <source>
        <dbReference type="ARBA" id="ARBA00022692"/>
    </source>
</evidence>
<evidence type="ECO:0000313" key="9">
    <source>
        <dbReference type="EMBL" id="EPE26246.1"/>
    </source>
</evidence>
<feature type="transmembrane region" description="Helical" evidence="7">
    <location>
        <begin position="53"/>
        <end position="73"/>
    </location>
</feature>
<dbReference type="OrthoDB" id="444631at2759"/>
<dbReference type="Proteomes" id="UP000016922">
    <property type="component" value="Unassembled WGS sequence"/>
</dbReference>
<feature type="region of interest" description="Disordered" evidence="6">
    <location>
        <begin position="302"/>
        <end position="327"/>
    </location>
</feature>
<dbReference type="RefSeq" id="XP_008087565.1">
    <property type="nucleotide sequence ID" value="XM_008089374.1"/>
</dbReference>
<feature type="transmembrane region" description="Helical" evidence="7">
    <location>
        <begin position="96"/>
        <end position="120"/>
    </location>
</feature>
<evidence type="ECO:0000256" key="5">
    <source>
        <dbReference type="ARBA" id="ARBA00038359"/>
    </source>
</evidence>
<keyword evidence="3 7" id="KW-1133">Transmembrane helix</keyword>
<accession>S3D2I4</accession>
<dbReference type="GO" id="GO:0016020">
    <property type="term" value="C:membrane"/>
    <property type="evidence" value="ECO:0007669"/>
    <property type="project" value="UniProtKB-SubCell"/>
</dbReference>
<evidence type="ECO:0000256" key="1">
    <source>
        <dbReference type="ARBA" id="ARBA00004141"/>
    </source>
</evidence>
<feature type="transmembrane region" description="Helical" evidence="7">
    <location>
        <begin position="179"/>
        <end position="198"/>
    </location>
</feature>
<evidence type="ECO:0000256" key="4">
    <source>
        <dbReference type="ARBA" id="ARBA00023136"/>
    </source>
</evidence>
<sequence>MNGYPPKPDYGDYSYRKDILLVIDVVLVGISSIVVLLRFYTRCQISRYFGPDDWWMLLAWLLGLANTGLWIYYLELGSWKHVTDIPFEDFPEMFKVLWMIQWVYLIATGAGKMSVLAFYLRVFQGQSRRFRHIIFALMALVVVSSATMAFVLIFQCDPVHSFWSRMFGGGKRECLNPDVLLYTSSGIIVVTDVTVFILPMKHLWRLSIPNRQKLQVMFLMGLGGLTCVASAFRVYYLSVLVSSQDRNYDGFEYSYWTSIELFVGIITTCLPPCKPFFMRLCCAGRTRSDHFTDELGSQSYARTRSTTVPSLRFSNEDDRSTPTSSRDQYHEFHFHKTRSLSPVRMEDR</sequence>
<feature type="transmembrane region" description="Helical" evidence="7">
    <location>
        <begin position="218"/>
        <end position="241"/>
    </location>
</feature>
<comment type="subcellular location">
    <subcellularLocation>
        <location evidence="1">Membrane</location>
        <topology evidence="1">Multi-pass membrane protein</topology>
    </subcellularLocation>
</comment>
<evidence type="ECO:0000259" key="8">
    <source>
        <dbReference type="Pfam" id="PF20684"/>
    </source>
</evidence>
<evidence type="ECO:0000256" key="6">
    <source>
        <dbReference type="SAM" id="MobiDB-lite"/>
    </source>
</evidence>
<dbReference type="GeneID" id="19461216"/>
<protein>
    <recommendedName>
        <fullName evidence="8">Rhodopsin domain-containing protein</fullName>
    </recommendedName>
</protein>
<dbReference type="KEGG" id="glz:GLAREA_02158"/>
<feature type="transmembrane region" description="Helical" evidence="7">
    <location>
        <begin position="253"/>
        <end position="270"/>
    </location>
</feature>
<comment type="similarity">
    <text evidence="5">Belongs to the SAT4 family.</text>
</comment>
<keyword evidence="4 7" id="KW-0472">Membrane</keyword>
<dbReference type="AlphaFoldDB" id="S3D2I4"/>
<keyword evidence="2 7" id="KW-0812">Transmembrane</keyword>
<dbReference type="PANTHER" id="PTHR33048">
    <property type="entry name" value="PTH11-LIKE INTEGRAL MEMBRANE PROTEIN (AFU_ORTHOLOGUE AFUA_5G11245)"/>
    <property type="match status" value="1"/>
</dbReference>
<proteinExistence type="inferred from homology"/>